<dbReference type="AlphaFoldDB" id="A0A0D2L5F7"/>
<dbReference type="InterPro" id="IPR007034">
    <property type="entry name" value="BMS1_TSR1_C"/>
</dbReference>
<dbReference type="GO" id="GO:0003924">
    <property type="term" value="F:GTPase activity"/>
    <property type="evidence" value="ECO:0007669"/>
    <property type="project" value="TreeGrafter"/>
</dbReference>
<proteinExistence type="predicted"/>
<dbReference type="GO" id="GO:0005525">
    <property type="term" value="F:GTP binding"/>
    <property type="evidence" value="ECO:0007669"/>
    <property type="project" value="TreeGrafter"/>
</dbReference>
<organism evidence="2 3">
    <name type="scientific">Monoraphidium neglectum</name>
    <dbReference type="NCBI Taxonomy" id="145388"/>
    <lineage>
        <taxon>Eukaryota</taxon>
        <taxon>Viridiplantae</taxon>
        <taxon>Chlorophyta</taxon>
        <taxon>core chlorophytes</taxon>
        <taxon>Chlorophyceae</taxon>
        <taxon>CS clade</taxon>
        <taxon>Sphaeropleales</taxon>
        <taxon>Selenastraceae</taxon>
        <taxon>Monoraphidium</taxon>
    </lineage>
</organism>
<gene>
    <name evidence="2" type="ORF">MNEG_5697</name>
</gene>
<dbReference type="Pfam" id="PF04950">
    <property type="entry name" value="RIBIOP_C"/>
    <property type="match status" value="1"/>
</dbReference>
<dbReference type="RefSeq" id="XP_013901288.1">
    <property type="nucleotide sequence ID" value="XM_014045834.1"/>
</dbReference>
<dbReference type="PANTHER" id="PTHR12858">
    <property type="entry name" value="RIBOSOME BIOGENESIS PROTEIN"/>
    <property type="match status" value="1"/>
</dbReference>
<protein>
    <submittedName>
        <fullName evidence="2">Putative Pre-rRNA-processing protein TSR1 like protein</fullName>
    </submittedName>
</protein>
<dbReference type="GO" id="GO:0000479">
    <property type="term" value="P:endonucleolytic cleavage of tricistronic rRNA transcript (SSU-rRNA, 5.8S rRNA, LSU-rRNA)"/>
    <property type="evidence" value="ECO:0007669"/>
    <property type="project" value="TreeGrafter"/>
</dbReference>
<dbReference type="GO" id="GO:0034511">
    <property type="term" value="F:U3 snoRNA binding"/>
    <property type="evidence" value="ECO:0007669"/>
    <property type="project" value="TreeGrafter"/>
</dbReference>
<evidence type="ECO:0000313" key="2">
    <source>
        <dbReference type="EMBL" id="KIZ02269.1"/>
    </source>
</evidence>
<dbReference type="EMBL" id="KK101086">
    <property type="protein sequence ID" value="KIZ02269.1"/>
    <property type="molecule type" value="Genomic_DNA"/>
</dbReference>
<name>A0A0D2L5F7_9CHLO</name>
<dbReference type="SMART" id="SM01362">
    <property type="entry name" value="DUF663"/>
    <property type="match status" value="1"/>
</dbReference>
<keyword evidence="3" id="KW-1185">Reference proteome</keyword>
<dbReference type="Proteomes" id="UP000054498">
    <property type="component" value="Unassembled WGS sequence"/>
</dbReference>
<dbReference type="GeneID" id="25738574"/>
<dbReference type="STRING" id="145388.A0A0D2L5F7"/>
<dbReference type="PANTHER" id="PTHR12858:SF1">
    <property type="entry name" value="PRE-RRNA-PROCESSING PROTEIN TSR1 HOMOLOG"/>
    <property type="match status" value="1"/>
</dbReference>
<dbReference type="GO" id="GO:0030688">
    <property type="term" value="C:preribosome, small subunit precursor"/>
    <property type="evidence" value="ECO:0007669"/>
    <property type="project" value="TreeGrafter"/>
</dbReference>
<feature type="domain" description="Ribosome biogenesis protein BMS1/TSR1 C-terminal" evidence="1">
    <location>
        <begin position="1"/>
        <end position="190"/>
    </location>
</feature>
<dbReference type="InterPro" id="IPR039761">
    <property type="entry name" value="Bms1/Tsr1"/>
</dbReference>
<dbReference type="OrthoDB" id="119302at2759"/>
<sequence length="204" mass="22759">MQHESKLSVVNFSLRKAAGFADAVGNKEELLFVTGLRGFVARPVLSGDDHRADKHKMERFLHTGRQMVATVYAPISYGPLPLLAFKCTPGRTPMLAAAGALRSVDPDRVVLKKIVLTGYPARVHKSKAVVRFMFHNPDDIRWFKPVELWTKSGRRGRITEPLGTHGAFKARFDGPVTQQDAVCLSLYKRAYPKWPQDTAAFAEV</sequence>
<evidence type="ECO:0000259" key="1">
    <source>
        <dbReference type="SMART" id="SM01362"/>
    </source>
</evidence>
<reference evidence="2 3" key="1">
    <citation type="journal article" date="2013" name="BMC Genomics">
        <title>Reconstruction of the lipid metabolism for the microalga Monoraphidium neglectum from its genome sequence reveals characteristics suitable for biofuel production.</title>
        <authorList>
            <person name="Bogen C."/>
            <person name="Al-Dilaimi A."/>
            <person name="Albersmeier A."/>
            <person name="Wichmann J."/>
            <person name="Grundmann M."/>
            <person name="Rupp O."/>
            <person name="Lauersen K.J."/>
            <person name="Blifernez-Klassen O."/>
            <person name="Kalinowski J."/>
            <person name="Goesmann A."/>
            <person name="Mussgnug J.H."/>
            <person name="Kruse O."/>
        </authorList>
    </citation>
    <scope>NUCLEOTIDE SEQUENCE [LARGE SCALE GENOMIC DNA]</scope>
    <source>
        <strain evidence="2 3">SAG 48.87</strain>
    </source>
</reference>
<evidence type="ECO:0000313" key="3">
    <source>
        <dbReference type="Proteomes" id="UP000054498"/>
    </source>
</evidence>
<accession>A0A0D2L5F7</accession>
<dbReference type="GO" id="GO:0000462">
    <property type="term" value="P:maturation of SSU-rRNA from tricistronic rRNA transcript (SSU-rRNA, 5.8S rRNA, LSU-rRNA)"/>
    <property type="evidence" value="ECO:0007669"/>
    <property type="project" value="TreeGrafter"/>
</dbReference>
<dbReference type="KEGG" id="mng:MNEG_5697"/>